<protein>
    <submittedName>
        <fullName evidence="1">Uncharacterized protein</fullName>
    </submittedName>
</protein>
<dbReference type="AlphaFoldDB" id="A0AAV4MVQ4"/>
<keyword evidence="2" id="KW-1185">Reference proteome</keyword>
<reference evidence="1 2" key="1">
    <citation type="submission" date="2021-06" db="EMBL/GenBank/DDBJ databases">
        <title>Caerostris extrusa draft genome.</title>
        <authorList>
            <person name="Kono N."/>
            <person name="Arakawa K."/>
        </authorList>
    </citation>
    <scope>NUCLEOTIDE SEQUENCE [LARGE SCALE GENOMIC DNA]</scope>
</reference>
<evidence type="ECO:0000313" key="1">
    <source>
        <dbReference type="EMBL" id="GIX76597.1"/>
    </source>
</evidence>
<dbReference type="Proteomes" id="UP001054945">
    <property type="component" value="Unassembled WGS sequence"/>
</dbReference>
<comment type="caution">
    <text evidence="1">The sequence shown here is derived from an EMBL/GenBank/DDBJ whole genome shotgun (WGS) entry which is preliminary data.</text>
</comment>
<accession>A0AAV4MVQ4</accession>
<proteinExistence type="predicted"/>
<dbReference type="EMBL" id="BPLR01020269">
    <property type="protein sequence ID" value="GIX76597.1"/>
    <property type="molecule type" value="Genomic_DNA"/>
</dbReference>
<evidence type="ECO:0000313" key="2">
    <source>
        <dbReference type="Proteomes" id="UP001054945"/>
    </source>
</evidence>
<gene>
    <name evidence="1" type="ORF">CEXT_436291</name>
</gene>
<name>A0AAV4MVQ4_CAEEX</name>
<sequence length="115" mass="13142">MEDIRPTYIQKGAAEVQTTFPPLFFQNIFARRKKNSPRGLFSTNIQKTLFSKGEPRIFVFHVLYRHGQNGASPDNTPKIPLWVLKDSEMGVLFQNKVKQGVGFRDISSCLQDIGR</sequence>
<organism evidence="1 2">
    <name type="scientific">Caerostris extrusa</name>
    <name type="common">Bark spider</name>
    <name type="synonym">Caerostris bankana</name>
    <dbReference type="NCBI Taxonomy" id="172846"/>
    <lineage>
        <taxon>Eukaryota</taxon>
        <taxon>Metazoa</taxon>
        <taxon>Ecdysozoa</taxon>
        <taxon>Arthropoda</taxon>
        <taxon>Chelicerata</taxon>
        <taxon>Arachnida</taxon>
        <taxon>Araneae</taxon>
        <taxon>Araneomorphae</taxon>
        <taxon>Entelegynae</taxon>
        <taxon>Araneoidea</taxon>
        <taxon>Araneidae</taxon>
        <taxon>Caerostris</taxon>
    </lineage>
</organism>